<dbReference type="RefSeq" id="WP_008479469.1">
    <property type="nucleotide sequence ID" value="NZ_CAGS01000359.1"/>
</dbReference>
<feature type="transmembrane region" description="Helical" evidence="10">
    <location>
        <begin position="155"/>
        <end position="179"/>
    </location>
</feature>
<dbReference type="AlphaFoldDB" id="I4EJR3"/>
<evidence type="ECO:0000256" key="2">
    <source>
        <dbReference type="ARBA" id="ARBA00022448"/>
    </source>
</evidence>
<evidence type="ECO:0000313" key="11">
    <source>
        <dbReference type="EMBL" id="CCF84925.1"/>
    </source>
</evidence>
<name>I4EJR3_9BACT</name>
<keyword evidence="8 10" id="KW-0472">Membrane</keyword>
<dbReference type="EMBL" id="CAGS01000359">
    <property type="protein sequence ID" value="CCF84925.1"/>
    <property type="molecule type" value="Genomic_DNA"/>
</dbReference>
<comment type="similarity">
    <text evidence="9">Belongs to the binding-protein-dependent transport system permease family. LivHM subfamily.</text>
</comment>
<feature type="transmembrane region" description="Helical" evidence="10">
    <location>
        <begin position="71"/>
        <end position="93"/>
    </location>
</feature>
<keyword evidence="4" id="KW-0997">Cell inner membrane</keyword>
<dbReference type="InterPro" id="IPR001851">
    <property type="entry name" value="ABC_transp_permease"/>
</dbReference>
<dbReference type="InterPro" id="IPR052157">
    <property type="entry name" value="BCAA_transport_permease"/>
</dbReference>
<reference evidence="11 12" key="1">
    <citation type="journal article" date="2012" name="ISME J.">
        <title>Nitrification expanded: discovery, physiology and genomics of a nitrite-oxidizing bacterium from the phylum Chloroflexi.</title>
        <authorList>
            <person name="Sorokin D.Y."/>
            <person name="Lucker S."/>
            <person name="Vejmelkova D."/>
            <person name="Kostrikina N.A."/>
            <person name="Kleerebezem R."/>
            <person name="Rijpstra W.I."/>
            <person name="Damste J.S."/>
            <person name="Le Paslier D."/>
            <person name="Muyzer G."/>
            <person name="Wagner M."/>
            <person name="van Loosdrecht M.C."/>
            <person name="Daims H."/>
        </authorList>
    </citation>
    <scope>NUCLEOTIDE SEQUENCE [LARGE SCALE GENOMIC DNA]</scope>
    <source>
        <strain evidence="12">none</strain>
    </source>
</reference>
<feature type="transmembrane region" description="Helical" evidence="10">
    <location>
        <begin position="242"/>
        <end position="270"/>
    </location>
</feature>
<dbReference type="GO" id="GO:0042941">
    <property type="term" value="P:D-alanine transmembrane transport"/>
    <property type="evidence" value="ECO:0007669"/>
    <property type="project" value="TreeGrafter"/>
</dbReference>
<keyword evidence="3" id="KW-1003">Cell membrane</keyword>
<comment type="subcellular location">
    <subcellularLocation>
        <location evidence="1">Cell membrane</location>
        <topology evidence="1">Multi-pass membrane protein</topology>
    </subcellularLocation>
</comment>
<evidence type="ECO:0000256" key="9">
    <source>
        <dbReference type="ARBA" id="ARBA00037998"/>
    </source>
</evidence>
<evidence type="ECO:0000256" key="6">
    <source>
        <dbReference type="ARBA" id="ARBA00022970"/>
    </source>
</evidence>
<feature type="transmembrane region" description="Helical" evidence="10">
    <location>
        <begin position="45"/>
        <end position="65"/>
    </location>
</feature>
<dbReference type="GO" id="GO:0015190">
    <property type="term" value="F:L-leucine transmembrane transporter activity"/>
    <property type="evidence" value="ECO:0007669"/>
    <property type="project" value="TreeGrafter"/>
</dbReference>
<dbReference type="PANTHER" id="PTHR11795:SF371">
    <property type="entry name" value="HIGH-AFFINITY BRANCHED-CHAIN AMINO ACID TRANSPORT SYSTEM PERMEASE PROTEIN LIVH"/>
    <property type="match status" value="1"/>
</dbReference>
<dbReference type="Pfam" id="PF02653">
    <property type="entry name" value="BPD_transp_2"/>
    <property type="match status" value="1"/>
</dbReference>
<evidence type="ECO:0000256" key="1">
    <source>
        <dbReference type="ARBA" id="ARBA00004651"/>
    </source>
</evidence>
<evidence type="ECO:0000313" key="12">
    <source>
        <dbReference type="Proteomes" id="UP000004221"/>
    </source>
</evidence>
<dbReference type="GO" id="GO:0015192">
    <property type="term" value="F:L-phenylalanine transmembrane transporter activity"/>
    <property type="evidence" value="ECO:0007669"/>
    <property type="project" value="TreeGrafter"/>
</dbReference>
<feature type="transmembrane region" description="Helical" evidence="10">
    <location>
        <begin position="105"/>
        <end position="127"/>
    </location>
</feature>
<dbReference type="GO" id="GO:0005886">
    <property type="term" value="C:plasma membrane"/>
    <property type="evidence" value="ECO:0007669"/>
    <property type="project" value="UniProtKB-SubCell"/>
</dbReference>
<sequence length="312" mass="33182">MSAFDLFIQTALFGLSNGFVLALIALGYTLVYGIVELINFAHGEVYMMGSFMALTVIAATGVTFSDGLLPRVLVILLALLAAMLFSGGLNFAIDRIAYRPLRGAPRLAPLITAIGMSFALQNVGIWWKGSRPVLFPSLLPASDVLRDWLHIETNIAVSFPMFFVMVVTVPLLIGLTWFIRSTRLGKAMRATAQDREAAALMGIDVNRTIGLTFLLGGLMAGAAGLINGLYNNQVAYNMGFYAGLMAFTAAVLGGIGNLTGAVVGGIFLGLVTAFSDAYLSAQWTPAIVFAVLVLVIVFRPSGLFGEQVVGRA</sequence>
<gene>
    <name evidence="11" type="primary">livH</name>
    <name evidence="11" type="ORF">NITHO_4210002</name>
</gene>
<feature type="transmembrane region" description="Helical" evidence="10">
    <location>
        <begin position="209"/>
        <end position="230"/>
    </location>
</feature>
<accession>I4EJR3</accession>
<evidence type="ECO:0000256" key="5">
    <source>
        <dbReference type="ARBA" id="ARBA00022692"/>
    </source>
</evidence>
<keyword evidence="2" id="KW-0813">Transport</keyword>
<dbReference type="CDD" id="cd06582">
    <property type="entry name" value="TM_PBP1_LivH_like"/>
    <property type="match status" value="1"/>
</dbReference>
<dbReference type="Proteomes" id="UP000004221">
    <property type="component" value="Unassembled WGS sequence"/>
</dbReference>
<keyword evidence="12" id="KW-1185">Reference proteome</keyword>
<feature type="transmembrane region" description="Helical" evidence="10">
    <location>
        <begin position="6"/>
        <end position="33"/>
    </location>
</feature>
<evidence type="ECO:0000256" key="3">
    <source>
        <dbReference type="ARBA" id="ARBA00022475"/>
    </source>
</evidence>
<evidence type="ECO:0000256" key="4">
    <source>
        <dbReference type="ARBA" id="ARBA00022519"/>
    </source>
</evidence>
<feature type="transmembrane region" description="Helical" evidence="10">
    <location>
        <begin position="277"/>
        <end position="298"/>
    </location>
</feature>
<proteinExistence type="inferred from homology"/>
<keyword evidence="5 10" id="KW-0812">Transmembrane</keyword>
<dbReference type="GO" id="GO:0015188">
    <property type="term" value="F:L-isoleucine transmembrane transporter activity"/>
    <property type="evidence" value="ECO:0007669"/>
    <property type="project" value="TreeGrafter"/>
</dbReference>
<dbReference type="GO" id="GO:1903806">
    <property type="term" value="P:L-isoleucine import across plasma membrane"/>
    <property type="evidence" value="ECO:0007669"/>
    <property type="project" value="TreeGrafter"/>
</dbReference>
<organism evidence="11 12">
    <name type="scientific">Nitrolancea hollandica Lb</name>
    <dbReference type="NCBI Taxonomy" id="1129897"/>
    <lineage>
        <taxon>Bacteria</taxon>
        <taxon>Pseudomonadati</taxon>
        <taxon>Thermomicrobiota</taxon>
        <taxon>Thermomicrobia</taxon>
        <taxon>Sphaerobacterales</taxon>
        <taxon>Sphaerobacterineae</taxon>
        <taxon>Sphaerobacteraceae</taxon>
        <taxon>Nitrolancea</taxon>
    </lineage>
</organism>
<evidence type="ECO:0000256" key="8">
    <source>
        <dbReference type="ARBA" id="ARBA00023136"/>
    </source>
</evidence>
<protein>
    <submittedName>
        <fullName evidence="11">ABC-type branched-chain amino acid transport system, permease component</fullName>
    </submittedName>
</protein>
<comment type="caution">
    <text evidence="11">The sequence shown here is derived from an EMBL/GenBank/DDBJ whole genome shotgun (WGS) entry which is preliminary data.</text>
</comment>
<keyword evidence="7 10" id="KW-1133">Transmembrane helix</keyword>
<keyword evidence="6" id="KW-0029">Amino-acid transport</keyword>
<dbReference type="GO" id="GO:0015808">
    <property type="term" value="P:L-alanine transport"/>
    <property type="evidence" value="ECO:0007669"/>
    <property type="project" value="TreeGrafter"/>
</dbReference>
<dbReference type="PANTHER" id="PTHR11795">
    <property type="entry name" value="BRANCHED-CHAIN AMINO ACID TRANSPORT SYSTEM PERMEASE PROTEIN LIVH"/>
    <property type="match status" value="1"/>
</dbReference>
<dbReference type="GO" id="GO:0005304">
    <property type="term" value="F:L-valine transmembrane transporter activity"/>
    <property type="evidence" value="ECO:0007669"/>
    <property type="project" value="TreeGrafter"/>
</dbReference>
<evidence type="ECO:0000256" key="10">
    <source>
        <dbReference type="SAM" id="Phobius"/>
    </source>
</evidence>
<evidence type="ECO:0000256" key="7">
    <source>
        <dbReference type="ARBA" id="ARBA00022989"/>
    </source>
</evidence>
<dbReference type="OrthoDB" id="9807115at2"/>